<evidence type="ECO:0000256" key="1">
    <source>
        <dbReference type="PIRSR" id="PIRSR640198-1"/>
    </source>
</evidence>
<gene>
    <name evidence="6" type="ORF">AUJ40_00380</name>
</gene>
<feature type="domain" description="HTH cro/C1-type" evidence="4">
    <location>
        <begin position="8"/>
        <end position="62"/>
    </location>
</feature>
<evidence type="ECO:0000259" key="4">
    <source>
        <dbReference type="PROSITE" id="PS50943"/>
    </source>
</evidence>
<evidence type="ECO:0000259" key="5">
    <source>
        <dbReference type="PROSITE" id="PS51459"/>
    </source>
</evidence>
<protein>
    <recommendedName>
        <fullName evidence="8">Fido domain-containing protein</fullName>
    </recommendedName>
</protein>
<dbReference type="InterPro" id="IPR036597">
    <property type="entry name" value="Fido-like_dom_sf"/>
</dbReference>
<dbReference type="PROSITE" id="PS50943">
    <property type="entry name" value="HTH_CROC1"/>
    <property type="match status" value="1"/>
</dbReference>
<evidence type="ECO:0000313" key="7">
    <source>
        <dbReference type="Proteomes" id="UP000182753"/>
    </source>
</evidence>
<dbReference type="InterPro" id="IPR001387">
    <property type="entry name" value="Cro/C1-type_HTH"/>
</dbReference>
<reference evidence="6 7" key="1">
    <citation type="journal article" date="2016" name="Environ. Microbiol.">
        <title>Genomic resolution of a cold subsurface aquifer community provides metabolic insights for novel microbes adapted to high CO concentrations.</title>
        <authorList>
            <person name="Probst A.J."/>
            <person name="Castelle C.J."/>
            <person name="Singh A."/>
            <person name="Brown C.T."/>
            <person name="Anantharaman K."/>
            <person name="Sharon I."/>
            <person name="Hug L.A."/>
            <person name="Burstein D."/>
            <person name="Emerson J.B."/>
            <person name="Thomas B.C."/>
            <person name="Banfield J.F."/>
        </authorList>
    </citation>
    <scope>NUCLEOTIDE SEQUENCE [LARGE SCALE GENOMIC DNA]</scope>
    <source>
        <strain evidence="6">CG1_02_42_45</strain>
    </source>
</reference>
<proteinExistence type="predicted"/>
<dbReference type="Pfam" id="PF02661">
    <property type="entry name" value="Fic"/>
    <property type="match status" value="1"/>
</dbReference>
<dbReference type="Pfam" id="PF01381">
    <property type="entry name" value="HTH_3"/>
    <property type="match status" value="1"/>
</dbReference>
<evidence type="ECO:0008006" key="8">
    <source>
        <dbReference type="Google" id="ProtNLM"/>
    </source>
</evidence>
<dbReference type="SUPFAM" id="SSF47413">
    <property type="entry name" value="lambda repressor-like DNA-binding domains"/>
    <property type="match status" value="1"/>
</dbReference>
<dbReference type="SUPFAM" id="SSF140931">
    <property type="entry name" value="Fic-like"/>
    <property type="match status" value="1"/>
</dbReference>
<dbReference type="Gene3D" id="1.10.260.40">
    <property type="entry name" value="lambda repressor-like DNA-binding domains"/>
    <property type="match status" value="1"/>
</dbReference>
<evidence type="ECO:0000256" key="3">
    <source>
        <dbReference type="PIRSR" id="PIRSR640198-3"/>
    </source>
</evidence>
<name>A0A1J4RRX2_9BACT</name>
<dbReference type="AlphaFoldDB" id="A0A1J4RRX2"/>
<dbReference type="CDD" id="cd00093">
    <property type="entry name" value="HTH_XRE"/>
    <property type="match status" value="1"/>
</dbReference>
<dbReference type="GO" id="GO:0005524">
    <property type="term" value="F:ATP binding"/>
    <property type="evidence" value="ECO:0007669"/>
    <property type="project" value="UniProtKB-KW"/>
</dbReference>
<feature type="site" description="Important for autoinhibition of adenylyltransferase activity" evidence="3">
    <location>
        <position position="112"/>
    </location>
</feature>
<dbReference type="GO" id="GO:0003677">
    <property type="term" value="F:DNA binding"/>
    <property type="evidence" value="ECO:0007669"/>
    <property type="project" value="InterPro"/>
</dbReference>
<dbReference type="PROSITE" id="PS51459">
    <property type="entry name" value="FIDO"/>
    <property type="match status" value="1"/>
</dbReference>
<feature type="active site" evidence="1">
    <location>
        <position position="238"/>
    </location>
</feature>
<comment type="caution">
    <text evidence="6">The sequence shown here is derived from an EMBL/GenBank/DDBJ whole genome shotgun (WGS) entry which is preliminary data.</text>
</comment>
<feature type="domain" description="Fido" evidence="5">
    <location>
        <begin position="162"/>
        <end position="296"/>
    </location>
</feature>
<dbReference type="EMBL" id="MNUJ01000008">
    <property type="protein sequence ID" value="OIN90145.1"/>
    <property type="molecule type" value="Genomic_DNA"/>
</dbReference>
<evidence type="ECO:0000256" key="2">
    <source>
        <dbReference type="PIRSR" id="PIRSR640198-2"/>
    </source>
</evidence>
<dbReference type="InterPro" id="IPR003812">
    <property type="entry name" value="Fido"/>
</dbReference>
<evidence type="ECO:0000313" key="6">
    <source>
        <dbReference type="EMBL" id="OIN90145.1"/>
    </source>
</evidence>
<dbReference type="InterPro" id="IPR040198">
    <property type="entry name" value="Fido_containing"/>
</dbReference>
<sequence>MMNIQQKLKIIQKISGLTQAKLAAKIGVSFVAFNNWFLGKSQPRKSALKKIDQLYKEYTGEREISDDGLSAKKSALTSKSKRFRNILKRIVNNPDIYDAFILALTYHSNRIEGSTLSENETAAILFENAVLPDKTLVEQLEAKNHQTAIKFLFDHLAGAKPIDEALILRLHAILLNGIQRDAGFYRRHGVRIVGANVPTANFLKVPDLMKNLAYDISKKKKDVIAGISDIHSRFEQIHPFADGNGRIGRLIMQAILLSNNLPPAIITQEKKVLYLKYLNISQTKGDSNPLEDFVCDAIFEGFKILERQKK</sequence>
<dbReference type="Proteomes" id="UP000182753">
    <property type="component" value="Unassembled WGS sequence"/>
</dbReference>
<dbReference type="SMART" id="SM00530">
    <property type="entry name" value="HTH_XRE"/>
    <property type="match status" value="1"/>
</dbReference>
<keyword evidence="2" id="KW-0067">ATP-binding</keyword>
<keyword evidence="2" id="KW-0547">Nucleotide-binding</keyword>
<feature type="binding site" evidence="2">
    <location>
        <begin position="242"/>
        <end position="249"/>
    </location>
    <ligand>
        <name>ATP</name>
        <dbReference type="ChEBI" id="CHEBI:30616"/>
    </ligand>
</feature>
<accession>A0A1J4RRX2</accession>
<dbReference type="Gene3D" id="1.10.3290.10">
    <property type="entry name" value="Fido-like domain"/>
    <property type="match status" value="1"/>
</dbReference>
<dbReference type="InterPro" id="IPR010982">
    <property type="entry name" value="Lambda_DNA-bd_dom_sf"/>
</dbReference>
<dbReference type="PANTHER" id="PTHR13504:SF38">
    <property type="entry name" value="FIDO DOMAIN-CONTAINING PROTEIN"/>
    <property type="match status" value="1"/>
</dbReference>
<dbReference type="PANTHER" id="PTHR13504">
    <property type="entry name" value="FIDO DOMAIN-CONTAINING PROTEIN DDB_G0283145"/>
    <property type="match status" value="1"/>
</dbReference>
<organism evidence="6 7">
    <name type="scientific">Candidatus Berkelbacteria bacterium CG1_02_42_45</name>
    <dbReference type="NCBI Taxonomy" id="1805036"/>
    <lineage>
        <taxon>Bacteria</taxon>
        <taxon>Candidatus Berkelbacteria</taxon>
    </lineage>
</organism>